<sequence length="67" mass="6997">MAAVGTGGDENGVPMTPDHGGATAEGRWDAANAVEAVARREVDGDGGSAREVVREAAIFRRRRGEME</sequence>
<reference evidence="2" key="2">
    <citation type="submission" date="2005-04" db="EMBL/GenBank/DDBJ databases">
        <authorList>
            <person name="Buell C.R."/>
            <person name="Wing R.A."/>
            <person name="McCombie W.A."/>
            <person name="Ouyang S."/>
        </authorList>
    </citation>
    <scope>NUCLEOTIDE SEQUENCE</scope>
</reference>
<reference evidence="2" key="3">
    <citation type="submission" date="2006-01" db="EMBL/GenBank/DDBJ databases">
        <authorList>
            <person name="Buell R."/>
        </authorList>
    </citation>
    <scope>NUCLEOTIDE SEQUENCE</scope>
</reference>
<gene>
    <name evidence="2" type="ordered locus">LOC_Os12g34830</name>
</gene>
<organism evidence="2">
    <name type="scientific">Oryza sativa subsp. japonica</name>
    <name type="common">Rice</name>
    <dbReference type="NCBI Taxonomy" id="39947"/>
    <lineage>
        <taxon>Eukaryota</taxon>
        <taxon>Viridiplantae</taxon>
        <taxon>Streptophyta</taxon>
        <taxon>Embryophyta</taxon>
        <taxon>Tracheophyta</taxon>
        <taxon>Spermatophyta</taxon>
        <taxon>Magnoliopsida</taxon>
        <taxon>Liliopsida</taxon>
        <taxon>Poales</taxon>
        <taxon>Poaceae</taxon>
        <taxon>BOP clade</taxon>
        <taxon>Oryzoideae</taxon>
        <taxon>Oryzeae</taxon>
        <taxon>Oryzinae</taxon>
        <taxon>Oryza</taxon>
        <taxon>Oryza sativa</taxon>
    </lineage>
</organism>
<evidence type="ECO:0000256" key="1">
    <source>
        <dbReference type="SAM" id="MobiDB-lite"/>
    </source>
</evidence>
<feature type="compositionally biased region" description="Gly residues" evidence="1">
    <location>
        <begin position="1"/>
        <end position="10"/>
    </location>
</feature>
<reference evidence="2" key="1">
    <citation type="journal article" date="2005" name="BMC Biol.">
        <title>The sequence of rice chromosomes 11 and 12, rich in disease resistance genes and recent gene duplications.</title>
        <authorList>
            <consortium name="The rice chromosomes 11 and 12 sequencing consortia"/>
        </authorList>
    </citation>
    <scope>NUCLEOTIDE SEQUENCE [LARGE SCALE GENOMIC DNA]</scope>
</reference>
<proteinExistence type="predicted"/>
<dbReference type="EMBL" id="DP000011">
    <property type="protein sequence ID" value="ABA98810.1"/>
    <property type="molecule type" value="Genomic_DNA"/>
</dbReference>
<feature type="region of interest" description="Disordered" evidence="1">
    <location>
        <begin position="1"/>
        <end position="26"/>
    </location>
</feature>
<protein>
    <submittedName>
        <fullName evidence="2">Uncharacterized protein</fullName>
    </submittedName>
</protein>
<name>Q2QPD7_ORYSJ</name>
<dbReference type="AlphaFoldDB" id="Q2QPD7"/>
<evidence type="ECO:0000313" key="2">
    <source>
        <dbReference type="EMBL" id="ABA98810.1"/>
    </source>
</evidence>
<accession>Q2QPD7</accession>